<dbReference type="EMBL" id="JABAYA010000037">
    <property type="protein sequence ID" value="KAF7728428.1"/>
    <property type="molecule type" value="Genomic_DNA"/>
</dbReference>
<comment type="caution">
    <text evidence="3">The sequence shown here is derived from an EMBL/GenBank/DDBJ whole genome shotgun (WGS) entry which is preliminary data.</text>
</comment>
<dbReference type="OrthoDB" id="381190at2759"/>
<keyword evidence="4" id="KW-1185">Reference proteome</keyword>
<dbReference type="InterPro" id="IPR011989">
    <property type="entry name" value="ARM-like"/>
</dbReference>
<accession>A0A8H7BNT1</accession>
<evidence type="ECO:0000313" key="4">
    <source>
        <dbReference type="Proteomes" id="UP000605846"/>
    </source>
</evidence>
<dbReference type="InterPro" id="IPR046803">
    <property type="entry name" value="DNAPKcs_CC1-2"/>
</dbReference>
<gene>
    <name evidence="3" type="ORF">EC973_006106</name>
</gene>
<evidence type="ECO:0000259" key="2">
    <source>
        <dbReference type="Pfam" id="PF20502"/>
    </source>
</evidence>
<evidence type="ECO:0000313" key="3">
    <source>
        <dbReference type="EMBL" id="KAF7728428.1"/>
    </source>
</evidence>
<organism evidence="3 4">
    <name type="scientific">Apophysomyces ossiformis</name>
    <dbReference type="NCBI Taxonomy" id="679940"/>
    <lineage>
        <taxon>Eukaryota</taxon>
        <taxon>Fungi</taxon>
        <taxon>Fungi incertae sedis</taxon>
        <taxon>Mucoromycota</taxon>
        <taxon>Mucoromycotina</taxon>
        <taxon>Mucoromycetes</taxon>
        <taxon>Mucorales</taxon>
        <taxon>Mucorineae</taxon>
        <taxon>Mucoraceae</taxon>
        <taxon>Apophysomyces</taxon>
    </lineage>
</organism>
<sequence>MSTVSQLESLLHDLNDGITAAGSVEEVPSNSFDKKSLATDITKLVLSDIADEDLDYTSSLLLHHDRGILRFFNYNTRSRDSMITAALSILLEMLNAFIPKAQTILQTYVSNIKTHCTAMTDSPSTSVRNAALEVLTTLIDTGKSHLNVKPADVEDIYKKYSRQFTLATTKVPDTVKARILELLGVIAKYHPDLIDEQRSQTYIRWCISTLEQQLLHQQKANNAIVAGAFNGFTAFAYCKNSTMASASVESDKLYRVVNIVFHIPEDLSRFAAPMGNTVADNGNTKCSYAALELFASHIQLFSNHMIADGEKLFGQIRTLCDHRNKDISKLAYKSMEALLKQVANTMANTTAGSKEKQAFTFFLKHFLSVLRTDYEEANLSDLAVSIRGLGYFSKACKIYMRSSEFDFICEELLKKSQSIYSAVNLEQRQVIRHLPSFIQAYTQFAKQMDNISVPWSSCLVKLANIMVSNFTKMPAYAQPSVIIATRRLLAMWYEKGEGCLRRFLSEFFYHALICTCTDVEQGNEPTEYHAYMDMIHFWDILRKPSSGMDPQDEHGEQRRQAYYVILHAEFLQAFIKLINAFNLDITISSSVEEKELAPDTGVLTTVASHSLKPLNQKDFLLFQNLVEFWCLLLPRLEIGQSLSWIHIAGSALIQPSLRMPLVSGFYKMLSALLTVADKLGMFQGYKSLRSRKLLKNDKGEAVHSSASETKTVNNKTTFFLFHSYLKEVWHRAQQFKDELLACCLRLILACPLYFFDMEELVAPLRTAFHLGIGYYPLAWIALDAIERLLNEEDSTLINESFLGNVLPHMNDYLTLEKKIKKNTEDEQRQFKLPTAAERKHADIHQTKNLEPLALAQHESYSLREIQVRILRILARLGGNNKMMLRADAFSSKGATEVTDLSVEPKHNDAVSNLTLAWDPERRLQLKVPFPNAEIEITLDEMLPRICDLAESSPDRQVKVAACELLHALVLVIIGDSAFQARDKREPVKSRYHRLYLRIFPVLLRLATDIDQVARDMFRMLVSQLIHWLTNNAQYENPETIALLQTCIDAACSANAGLRDYGADCIQEFTKWSIKQSKAQENEGPLNIKSLLKRIYNLASHPNPIKRLGASIIFNRLYRIFREEATLVDEFTLELLHKLFLSLRLAENDHPSMGTREQTNAAISHVKRILRVKLQTFLTESRVRRPFPGVEHSDLPSVVEWAFRETGQPQREYARVCMEFFSEFVLGLPGVRNANEWLQKQQAKDKHILTNIYETPRLAPSSLSGNPSITSYLQWLLQLTCALDGYIWLLERDAIKGNEILHQEGSVLFDAIVFFVRNEPSDLLGRSLDESVLERARVFSLYAYTSYRVIGLFSLLINSKDVEDVLSTMEDCGLLLEEGFSILIAKMVVFPKKLVDLARAHQGTVSRLLTTAKVTEATKRFLRTMADISPARFLRLLTKSIGIVIDDANVDLENIVLNEGSVDDIVQAIEGVKMLQSIHLLDMLCSENHKRKGNGTALSADEYCQKLFDKFIEYHATQELSWINILGNLVETAFNQPKFAQSHGAWCFGFEGIMKEKNYVEKLTMYQKYSSHVRIKFTDGPHG</sequence>
<dbReference type="Gene3D" id="1.25.10.10">
    <property type="entry name" value="Leucine-rich Repeat Variant"/>
    <property type="match status" value="2"/>
</dbReference>
<dbReference type="SUPFAM" id="SSF48371">
    <property type="entry name" value="ARM repeat"/>
    <property type="match status" value="1"/>
</dbReference>
<dbReference type="InterPro" id="IPR046804">
    <property type="entry name" value="DNA-PKcs_N"/>
</dbReference>
<feature type="domain" description="DNA-PKcs N-terminal" evidence="1">
    <location>
        <begin position="55"/>
        <end position="875"/>
    </location>
</feature>
<reference evidence="3" key="1">
    <citation type="submission" date="2020-01" db="EMBL/GenBank/DDBJ databases">
        <title>Genome Sequencing of Three Apophysomyces-Like Fungal Strains Confirms a Novel Fungal Genus in the Mucoromycota with divergent Burkholderia-like Endosymbiotic Bacteria.</title>
        <authorList>
            <person name="Stajich J.E."/>
            <person name="Macias A.M."/>
            <person name="Carter-House D."/>
            <person name="Lovett B."/>
            <person name="Kasson L.R."/>
            <person name="Berry K."/>
            <person name="Grigoriev I."/>
            <person name="Chang Y."/>
            <person name="Spatafora J."/>
            <person name="Kasson M.T."/>
        </authorList>
    </citation>
    <scope>NUCLEOTIDE SEQUENCE</scope>
    <source>
        <strain evidence="3">NRRL A-21654</strain>
    </source>
</reference>
<evidence type="ECO:0000259" key="1">
    <source>
        <dbReference type="Pfam" id="PF20500"/>
    </source>
</evidence>
<proteinExistence type="predicted"/>
<dbReference type="InterPro" id="IPR016024">
    <property type="entry name" value="ARM-type_fold"/>
</dbReference>
<dbReference type="Proteomes" id="UP000605846">
    <property type="component" value="Unassembled WGS sequence"/>
</dbReference>
<name>A0A8H7BNT1_9FUNG</name>
<protein>
    <submittedName>
        <fullName evidence="3">Uncharacterized protein</fullName>
    </submittedName>
</protein>
<dbReference type="Pfam" id="PF20502">
    <property type="entry name" value="DNAPKcs_CC1-2"/>
    <property type="match status" value="1"/>
</dbReference>
<feature type="domain" description="DNA-dependent protein kinase catalytic subunit CC1/2" evidence="2">
    <location>
        <begin position="992"/>
        <end position="1317"/>
    </location>
</feature>
<dbReference type="Pfam" id="PF20500">
    <property type="entry name" value="DNA-PKcs_N"/>
    <property type="match status" value="1"/>
</dbReference>